<evidence type="ECO:0000256" key="4">
    <source>
        <dbReference type="ARBA" id="ARBA00022597"/>
    </source>
</evidence>
<dbReference type="Proteomes" id="UP001190825">
    <property type="component" value="Unassembled WGS sequence"/>
</dbReference>
<keyword evidence="6" id="KW-0547">Nucleotide-binding</keyword>
<sequence>MYSKGATTAAGSKSVAGISSCGPLLRARGIAKSFAGNTVLHSVDLDLHAGEVVGLLGENGAGKSTLMHILSGGLHPDSGTIEMDGQPTQIGTVSDGIEAGISFVHQELSVIGALSIAENLHLGRMPTTKRGFVDFGRMRSEAGALLSRVGASGIDPRREAGTLRAGEQQLIEIAKAAGRNPRLLILDEPTSSLTPHEVEGFFAYVRAARAAGTAIIFITHRLEEVLSLCDRLVVLRNGAIVSERRPAETTRQQLITDMTGKPAIYEYRQRQLRETTLALSLRQVCDSDHLENISFDVREGEIMGLFGLVGAGRTELLEVIHGARPLASGEMALFGTPVRHRDPSAAVRNGVALVPEGRKTAGILPQHSVRENAAISSLRRFSGTLFSDRKGDVTRMEVYRHRLGIRMARDTQPISTLSGGNQQKVIFARALMADPRILLLDEPTHGVDVGAKSDLYEIVVREAERGLTVLIASSEVPEILALCDRVAVLSKGRLAGILSREEMSEDRILTMAFKEH</sequence>
<dbReference type="PROSITE" id="PS50893">
    <property type="entry name" value="ABC_TRANSPORTER_2"/>
    <property type="match status" value="2"/>
</dbReference>
<dbReference type="PROSITE" id="PS00211">
    <property type="entry name" value="ABC_TRANSPORTER_1"/>
    <property type="match status" value="1"/>
</dbReference>
<organism evidence="12">
    <name type="scientific">Sinorhizobium medicae</name>
    <dbReference type="NCBI Taxonomy" id="110321"/>
    <lineage>
        <taxon>Bacteria</taxon>
        <taxon>Pseudomonadati</taxon>
        <taxon>Pseudomonadota</taxon>
        <taxon>Alphaproteobacteria</taxon>
        <taxon>Hyphomicrobiales</taxon>
        <taxon>Rhizobiaceae</taxon>
        <taxon>Sinorhizobium/Ensifer group</taxon>
        <taxon>Sinorhizobium</taxon>
    </lineage>
</organism>
<gene>
    <name evidence="12" type="primary">rbsA</name>
    <name evidence="11" type="ORF">BMJ33_06435</name>
    <name evidence="12" type="ORF">EMEDMD4_1020018</name>
</gene>
<dbReference type="InterPro" id="IPR017871">
    <property type="entry name" value="ABC_transporter-like_CS"/>
</dbReference>
<dbReference type="GO" id="GO:0016887">
    <property type="term" value="F:ATP hydrolysis activity"/>
    <property type="evidence" value="ECO:0007669"/>
    <property type="project" value="InterPro"/>
</dbReference>
<dbReference type="CDD" id="cd03215">
    <property type="entry name" value="ABC_Carb_Monos_II"/>
    <property type="match status" value="1"/>
</dbReference>
<evidence type="ECO:0000256" key="2">
    <source>
        <dbReference type="ARBA" id="ARBA00022448"/>
    </source>
</evidence>
<keyword evidence="5" id="KW-0677">Repeat</keyword>
<keyword evidence="3" id="KW-1003">Cell membrane</keyword>
<dbReference type="InterPro" id="IPR003593">
    <property type="entry name" value="AAA+_ATPase"/>
</dbReference>
<dbReference type="Gene3D" id="3.40.50.300">
    <property type="entry name" value="P-loop containing nucleotide triphosphate hydrolases"/>
    <property type="match status" value="2"/>
</dbReference>
<reference evidence="11" key="1">
    <citation type="submission" date="2017-04" db="EMBL/GenBank/DDBJ databases">
        <authorList>
            <person name="Porter S."/>
            <person name="Friesen M.L."/>
            <person name="Faber-Hammond J."/>
        </authorList>
    </citation>
    <scope>NUCLEOTIDE SEQUENCE</scope>
    <source>
        <strain evidence="11">Str16</strain>
    </source>
</reference>
<evidence type="ECO:0000259" key="10">
    <source>
        <dbReference type="PROSITE" id="PS50893"/>
    </source>
</evidence>
<dbReference type="CDD" id="cd03216">
    <property type="entry name" value="ABC_Carb_Monos_I"/>
    <property type="match status" value="1"/>
</dbReference>
<dbReference type="Pfam" id="PF00005">
    <property type="entry name" value="ABC_tran"/>
    <property type="match status" value="2"/>
</dbReference>
<evidence type="ECO:0000256" key="5">
    <source>
        <dbReference type="ARBA" id="ARBA00022737"/>
    </source>
</evidence>
<dbReference type="AlphaFoldDB" id="A0A508WP72"/>
<dbReference type="EMBL" id="CABFNB010000005">
    <property type="protein sequence ID" value="VTZ59234.1"/>
    <property type="molecule type" value="Genomic_DNA"/>
</dbReference>
<dbReference type="SUPFAM" id="SSF52540">
    <property type="entry name" value="P-loop containing nucleoside triphosphate hydrolases"/>
    <property type="match status" value="2"/>
</dbReference>
<evidence type="ECO:0000256" key="6">
    <source>
        <dbReference type="ARBA" id="ARBA00022741"/>
    </source>
</evidence>
<keyword evidence="4" id="KW-0762">Sugar transport</keyword>
<name>A0A508WP72_9HYPH</name>
<feature type="domain" description="ABC transporter" evidence="10">
    <location>
        <begin position="25"/>
        <end position="262"/>
    </location>
</feature>
<evidence type="ECO:0000313" key="11">
    <source>
        <dbReference type="EMBL" id="PLU06605.1"/>
    </source>
</evidence>
<dbReference type="InterPro" id="IPR027417">
    <property type="entry name" value="P-loop_NTPase"/>
</dbReference>
<dbReference type="InterPro" id="IPR050107">
    <property type="entry name" value="ABC_carbohydrate_import_ATPase"/>
</dbReference>
<proteinExistence type="inferred from homology"/>
<keyword evidence="7 12" id="KW-0067">ATP-binding</keyword>
<dbReference type="EC" id="3.6.3.17" evidence="12"/>
<evidence type="ECO:0000256" key="7">
    <source>
        <dbReference type="ARBA" id="ARBA00022840"/>
    </source>
</evidence>
<keyword evidence="9" id="KW-0472">Membrane</keyword>
<keyword evidence="2" id="KW-0813">Transport</keyword>
<evidence type="ECO:0000256" key="9">
    <source>
        <dbReference type="ARBA" id="ARBA00023136"/>
    </source>
</evidence>
<evidence type="ECO:0000256" key="3">
    <source>
        <dbReference type="ARBA" id="ARBA00022475"/>
    </source>
</evidence>
<feature type="domain" description="ABC transporter" evidence="10">
    <location>
        <begin position="272"/>
        <end position="516"/>
    </location>
</feature>
<dbReference type="Proteomes" id="UP000507954">
    <property type="component" value="Unassembled WGS sequence"/>
</dbReference>
<comment type="similarity">
    <text evidence="1">Belongs to the ABC transporter superfamily.</text>
</comment>
<keyword evidence="13" id="KW-1185">Reference proteome</keyword>
<dbReference type="PANTHER" id="PTHR43790:SF3">
    <property type="entry name" value="D-ALLOSE IMPORT ATP-BINDING PROTEIN ALSA-RELATED"/>
    <property type="match status" value="1"/>
</dbReference>
<protein>
    <submittedName>
        <fullName evidence="11">ABC transporter</fullName>
    </submittedName>
    <submittedName>
        <fullName evidence="12">Ribose import ATP-binding protein RbsA</fullName>
        <ecNumber evidence="12">3.6.3.17</ecNumber>
    </submittedName>
</protein>
<dbReference type="SMART" id="SM00382">
    <property type="entry name" value="AAA"/>
    <property type="match status" value="2"/>
</dbReference>
<dbReference type="GO" id="GO:0005524">
    <property type="term" value="F:ATP binding"/>
    <property type="evidence" value="ECO:0007669"/>
    <property type="project" value="UniProtKB-KW"/>
</dbReference>
<dbReference type="InterPro" id="IPR003439">
    <property type="entry name" value="ABC_transporter-like_ATP-bd"/>
</dbReference>
<evidence type="ECO:0000256" key="1">
    <source>
        <dbReference type="ARBA" id="ARBA00005417"/>
    </source>
</evidence>
<reference evidence="11 13" key="2">
    <citation type="journal article" date="2018" name="FEMS Microbiol. Ecol.">
        <title>Co-invading symbiotic mutualists of Medicago polymorpha retain high ancestral diversity and contain diverse accessory genomes.</title>
        <authorList>
            <person name="Porter S.S."/>
            <person name="Faber-Hammond J.J."/>
            <person name="Friesen M.L."/>
        </authorList>
    </citation>
    <scope>NUCLEOTIDE SEQUENCE [LARGE SCALE GENOMIC DNA]</scope>
    <source>
        <strain evidence="11 13">Str16</strain>
    </source>
</reference>
<evidence type="ECO:0000313" key="13">
    <source>
        <dbReference type="Proteomes" id="UP001190825"/>
    </source>
</evidence>
<accession>A0A508WP72</accession>
<evidence type="ECO:0000256" key="8">
    <source>
        <dbReference type="ARBA" id="ARBA00022967"/>
    </source>
</evidence>
<reference evidence="12" key="3">
    <citation type="submission" date="2019-06" db="EMBL/GenBank/DDBJ databases">
        <authorList>
            <person name="Le Quere A."/>
            <person name="Colella S."/>
        </authorList>
    </citation>
    <scope>NUCLEOTIDE SEQUENCE</scope>
    <source>
        <strain evidence="12">EmedicaeMD41</strain>
    </source>
</reference>
<dbReference type="RefSeq" id="WP_101780086.1">
    <property type="nucleotide sequence ID" value="NZ_CABFNB010000005.1"/>
</dbReference>
<evidence type="ECO:0000313" key="12">
    <source>
        <dbReference type="EMBL" id="VTZ59234.1"/>
    </source>
</evidence>
<dbReference type="EMBL" id="NBUC01000050">
    <property type="protein sequence ID" value="PLU06605.1"/>
    <property type="molecule type" value="Genomic_DNA"/>
</dbReference>
<keyword evidence="8" id="KW-1278">Translocase</keyword>
<keyword evidence="12" id="KW-0378">Hydrolase</keyword>
<dbReference type="PANTHER" id="PTHR43790">
    <property type="entry name" value="CARBOHYDRATE TRANSPORT ATP-BINDING PROTEIN MG119-RELATED"/>
    <property type="match status" value="1"/>
</dbReference>